<organism evidence="1 2">
    <name type="scientific">Hoylesella loescheii DSM 19665 = JCM 12249 = ATCC 15930</name>
    <dbReference type="NCBI Taxonomy" id="1122985"/>
    <lineage>
        <taxon>Bacteria</taxon>
        <taxon>Pseudomonadati</taxon>
        <taxon>Bacteroidota</taxon>
        <taxon>Bacteroidia</taxon>
        <taxon>Bacteroidales</taxon>
        <taxon>Prevotellaceae</taxon>
        <taxon>Hoylesella</taxon>
    </lineage>
</organism>
<name>A0A069QE27_HOYLO</name>
<protein>
    <submittedName>
        <fullName evidence="1">Uncharacterized protein</fullName>
    </submittedName>
</protein>
<proteinExistence type="predicted"/>
<comment type="caution">
    <text evidence="1">The sequence shown here is derived from an EMBL/GenBank/DDBJ whole genome shotgun (WGS) entry which is preliminary data.</text>
</comment>
<gene>
    <name evidence="1" type="ORF">HMPREF1991_03019</name>
</gene>
<reference evidence="1 2" key="1">
    <citation type="submission" date="2013-08" db="EMBL/GenBank/DDBJ databases">
        <authorList>
            <person name="Weinstock G."/>
            <person name="Sodergren E."/>
            <person name="Wylie T."/>
            <person name="Fulton L."/>
            <person name="Fulton R."/>
            <person name="Fronick C."/>
            <person name="O'Laughlin M."/>
            <person name="Godfrey J."/>
            <person name="Miner T."/>
            <person name="Herter B."/>
            <person name="Appelbaum E."/>
            <person name="Cordes M."/>
            <person name="Lek S."/>
            <person name="Wollam A."/>
            <person name="Pepin K.H."/>
            <person name="Palsikar V.B."/>
            <person name="Mitreva M."/>
            <person name="Wilson R.K."/>
        </authorList>
    </citation>
    <scope>NUCLEOTIDE SEQUENCE [LARGE SCALE GENOMIC DNA]</scope>
    <source>
        <strain evidence="1 2">ATCC 15930</strain>
    </source>
</reference>
<keyword evidence="2" id="KW-1185">Reference proteome</keyword>
<dbReference type="PATRIC" id="fig|1122985.7.peg.3122"/>
<sequence length="40" mass="4831">MNPSQYNTLFTLLGGLDFYRTFVKYLIYKRNVDLDIQLQK</sequence>
<dbReference type="EMBL" id="JNGW01000131">
    <property type="protein sequence ID" value="KDR50927.1"/>
    <property type="molecule type" value="Genomic_DNA"/>
</dbReference>
<dbReference type="AlphaFoldDB" id="A0A069QE27"/>
<evidence type="ECO:0000313" key="1">
    <source>
        <dbReference type="EMBL" id="KDR50927.1"/>
    </source>
</evidence>
<dbReference type="Proteomes" id="UP000027442">
    <property type="component" value="Unassembled WGS sequence"/>
</dbReference>
<accession>A0A069QE27</accession>
<dbReference type="HOGENOM" id="CLU_3294300_0_0_10"/>
<evidence type="ECO:0000313" key="2">
    <source>
        <dbReference type="Proteomes" id="UP000027442"/>
    </source>
</evidence>